<reference evidence="5 6" key="1">
    <citation type="submission" date="2024-09" db="EMBL/GenBank/DDBJ databases">
        <title>Floridaenema gen nov. (Aerosakkonemataceae, Aerosakkonematales ord. nov., Cyanobacteria) from benthic tropical and subtropical fresh waters, with the description of four new species.</title>
        <authorList>
            <person name="Moretto J.A."/>
            <person name="Berthold D.E."/>
            <person name="Lefler F.W."/>
            <person name="Huang I.-S."/>
            <person name="Laughinghouse H. IV."/>
        </authorList>
    </citation>
    <scope>NUCLEOTIDE SEQUENCE [LARGE SCALE GENOMIC DNA]</scope>
    <source>
        <strain evidence="5 6">BLCC-F50</strain>
    </source>
</reference>
<evidence type="ECO:0000256" key="2">
    <source>
        <dbReference type="ARBA" id="ARBA00023118"/>
    </source>
</evidence>
<keyword evidence="1" id="KW-0547">Nucleotide-binding</keyword>
<evidence type="ECO:0000259" key="3">
    <source>
        <dbReference type="Pfam" id="PF12469"/>
    </source>
</evidence>
<dbReference type="Pfam" id="PF12469">
    <property type="entry name" value="Cmr2_N"/>
    <property type="match status" value="1"/>
</dbReference>
<dbReference type="InterPro" id="IPR024615">
    <property type="entry name" value="CRISPR-assoc_Cmr2_N"/>
</dbReference>
<keyword evidence="6" id="KW-1185">Reference proteome</keyword>
<evidence type="ECO:0000259" key="4">
    <source>
        <dbReference type="Pfam" id="PF22335"/>
    </source>
</evidence>
<gene>
    <name evidence="5" type="ORF">ACE1CI_36120</name>
</gene>
<dbReference type="InterPro" id="IPR043128">
    <property type="entry name" value="Rev_trsase/Diguanyl_cyclase"/>
</dbReference>
<comment type="caution">
    <text evidence="5">The sequence shown here is derived from an EMBL/GenBank/DDBJ whole genome shotgun (WGS) entry which is preliminary data.</text>
</comment>
<accession>A0ABV4Y311</accession>
<dbReference type="Gene3D" id="3.30.70.2220">
    <property type="entry name" value="CRISPR-Cas system, Cmr2 subunit, D1 domain, cysteine cluster"/>
    <property type="match status" value="1"/>
</dbReference>
<protein>
    <submittedName>
        <fullName evidence="5">Type III-B CRISPR-associated protein Cas10/Cmr2</fullName>
    </submittedName>
</protein>
<dbReference type="Proteomes" id="UP001576784">
    <property type="component" value="Unassembled WGS sequence"/>
</dbReference>
<dbReference type="Gene3D" id="3.30.70.270">
    <property type="match status" value="1"/>
</dbReference>
<keyword evidence="2" id="KW-0051">Antiviral defense</keyword>
<evidence type="ECO:0000256" key="1">
    <source>
        <dbReference type="ARBA" id="ARBA00022741"/>
    </source>
</evidence>
<feature type="domain" description="Cas10/Cmr2 second palm" evidence="4">
    <location>
        <begin position="261"/>
        <end position="390"/>
    </location>
</feature>
<dbReference type="SUPFAM" id="SSF55073">
    <property type="entry name" value="Nucleotide cyclase"/>
    <property type="match status" value="1"/>
</dbReference>
<dbReference type="Pfam" id="PF22335">
    <property type="entry name" value="Cas10-Cmr2_palm2"/>
    <property type="match status" value="1"/>
</dbReference>
<organism evidence="5 6">
    <name type="scientific">Floridaenema flaviceps BLCC-F50</name>
    <dbReference type="NCBI Taxonomy" id="3153642"/>
    <lineage>
        <taxon>Bacteria</taxon>
        <taxon>Bacillati</taxon>
        <taxon>Cyanobacteriota</taxon>
        <taxon>Cyanophyceae</taxon>
        <taxon>Oscillatoriophycideae</taxon>
        <taxon>Aerosakkonematales</taxon>
        <taxon>Aerosakkonemataceae</taxon>
        <taxon>Floridanema</taxon>
        <taxon>Floridanema flaviceps</taxon>
    </lineage>
</organism>
<sequence>MSDTTYTAITFAPVQGFIEKSRKLRDLYGSSFILSYLAYALCKTAEQQNYQVISPAIINVVQGTPNQIIIAGDFSRPEATAVFNRAWKTLTCTCQHWIEKQISQKYQWQREWDLWTNHAWEFFWAQGETISEVRKNLNKIKLKRDWIGINWMGESSTLSGTDAIAYPAMSRSMNARDRDLSAEDQEIRQFYQQLSELKPLGEAFVEEREQLSLPELIKRLITYHIIARQLNLKTEELPKVEIPDKFTDLDRHQDNRWTGWFQGDGDSIGNHLQTFKEKNDEAEKLKEFSKAMLEWAENQLKPSLPEDLGRIIYAGGDDFLGVFYRNDGNLSAQKCLDWFYQFPQVWQKHGVPITVSVGFVWAAGGVPQRDILQHCREAEKSAKKHGRSRLALRVVFNGGNWIEWVCPWWFLPEVLGGYGDRNDGKNWTHIYNDVAVLASRHAFEGNQSQVALGLFEVYFGAKNRQKLCKHLWDLEKDKTGILGNRKEDCPNVDAALNDWIVNLAKVGFHLCQELSSI</sequence>
<proteinExistence type="predicted"/>
<dbReference type="RefSeq" id="WP_413267976.1">
    <property type="nucleotide sequence ID" value="NZ_JBHFNR010000287.1"/>
</dbReference>
<evidence type="ECO:0000313" key="5">
    <source>
        <dbReference type="EMBL" id="MFB2898375.1"/>
    </source>
</evidence>
<name>A0ABV4Y311_9CYAN</name>
<dbReference type="EMBL" id="JBHFNR010000287">
    <property type="protein sequence ID" value="MFB2898375.1"/>
    <property type="molecule type" value="Genomic_DNA"/>
</dbReference>
<dbReference type="InterPro" id="IPR029787">
    <property type="entry name" value="Nucleotide_cyclase"/>
</dbReference>
<dbReference type="InterPro" id="IPR054767">
    <property type="entry name" value="Cas10-Cmr2_palm2"/>
</dbReference>
<dbReference type="InterPro" id="IPR038242">
    <property type="entry name" value="Cmr2_N"/>
</dbReference>
<evidence type="ECO:0000313" key="6">
    <source>
        <dbReference type="Proteomes" id="UP001576784"/>
    </source>
</evidence>
<feature type="domain" description="CRISPR-associated protein Cmr2 N-terminal" evidence="3">
    <location>
        <begin position="7"/>
        <end position="59"/>
    </location>
</feature>